<accession>A0ABQ8SMF4</accession>
<dbReference type="PANTHER" id="PTHR46060:SF1">
    <property type="entry name" value="MARINER MOS1 TRANSPOSASE-LIKE PROTEIN"/>
    <property type="match status" value="1"/>
</dbReference>
<comment type="caution">
    <text evidence="2">The sequence shown here is derived from an EMBL/GenBank/DDBJ whole genome shotgun (WGS) entry which is preliminary data.</text>
</comment>
<evidence type="ECO:0000256" key="1">
    <source>
        <dbReference type="SAM" id="MobiDB-lite"/>
    </source>
</evidence>
<organism evidence="2 3">
    <name type="scientific">Periplaneta americana</name>
    <name type="common">American cockroach</name>
    <name type="synonym">Blatta americana</name>
    <dbReference type="NCBI Taxonomy" id="6978"/>
    <lineage>
        <taxon>Eukaryota</taxon>
        <taxon>Metazoa</taxon>
        <taxon>Ecdysozoa</taxon>
        <taxon>Arthropoda</taxon>
        <taxon>Hexapoda</taxon>
        <taxon>Insecta</taxon>
        <taxon>Pterygota</taxon>
        <taxon>Neoptera</taxon>
        <taxon>Polyneoptera</taxon>
        <taxon>Dictyoptera</taxon>
        <taxon>Blattodea</taxon>
        <taxon>Blattoidea</taxon>
        <taxon>Blattidae</taxon>
        <taxon>Blattinae</taxon>
        <taxon>Periplaneta</taxon>
    </lineage>
</organism>
<reference evidence="2 3" key="1">
    <citation type="journal article" date="2022" name="Allergy">
        <title>Genome assembly and annotation of Periplaneta americana reveal a comprehensive cockroach allergen profile.</title>
        <authorList>
            <person name="Wang L."/>
            <person name="Xiong Q."/>
            <person name="Saelim N."/>
            <person name="Wang L."/>
            <person name="Nong W."/>
            <person name="Wan A.T."/>
            <person name="Shi M."/>
            <person name="Liu X."/>
            <person name="Cao Q."/>
            <person name="Hui J.H.L."/>
            <person name="Sookrung N."/>
            <person name="Leung T.F."/>
            <person name="Tungtrongchitr A."/>
            <person name="Tsui S.K.W."/>
        </authorList>
    </citation>
    <scope>NUCLEOTIDE SEQUENCE [LARGE SCALE GENOMIC DNA]</scope>
    <source>
        <strain evidence="2">PWHHKU_190912</strain>
    </source>
</reference>
<feature type="region of interest" description="Disordered" evidence="1">
    <location>
        <begin position="298"/>
        <end position="323"/>
    </location>
</feature>
<evidence type="ECO:0000313" key="3">
    <source>
        <dbReference type="Proteomes" id="UP001148838"/>
    </source>
</evidence>
<feature type="region of interest" description="Disordered" evidence="1">
    <location>
        <begin position="348"/>
        <end position="368"/>
    </location>
</feature>
<name>A0ABQ8SMF4_PERAM</name>
<feature type="compositionally biased region" description="Acidic residues" evidence="1">
    <location>
        <begin position="357"/>
        <end position="368"/>
    </location>
</feature>
<dbReference type="InterPro" id="IPR052709">
    <property type="entry name" value="Transposase-MT_Hybrid"/>
</dbReference>
<protein>
    <submittedName>
        <fullName evidence="2">Uncharacterized protein</fullName>
    </submittedName>
</protein>
<dbReference type="Gene3D" id="3.30.420.10">
    <property type="entry name" value="Ribonuclease H-like superfamily/Ribonuclease H"/>
    <property type="match status" value="3"/>
</dbReference>
<dbReference type="Proteomes" id="UP001148838">
    <property type="component" value="Unassembled WGS sequence"/>
</dbReference>
<evidence type="ECO:0000313" key="2">
    <source>
        <dbReference type="EMBL" id="KAJ4435168.1"/>
    </source>
</evidence>
<dbReference type="PANTHER" id="PTHR46060">
    <property type="entry name" value="MARINER MOS1 TRANSPOSASE-LIKE PROTEIN"/>
    <property type="match status" value="1"/>
</dbReference>
<dbReference type="EMBL" id="JAJSOF020000025">
    <property type="protein sequence ID" value="KAJ4435168.1"/>
    <property type="molecule type" value="Genomic_DNA"/>
</dbReference>
<dbReference type="InterPro" id="IPR036397">
    <property type="entry name" value="RNaseH_sf"/>
</dbReference>
<sequence length="368" mass="41811">MHKDRSLQSSWLKQFHGYCLVNCPKTGLKLTSDTNYGTTYETGDRPGNIVKLSAVSVQDRVGRQHLILKSRQDTDILLCQSYIRSCMWMNKKNNEKAQLFKSADSERTEVTGVVLAHPPYLPDLAKNVMLLHNNARPHTSQQIQNEQRSLEFTVLTHPPYSPGLAKNVLLLHDNARPHTNQQIKNELESLGFTVQQTKNELRSLGFTVLAHPPYSPDLKKKVLLLHNNARPHSSQQTKNELRSLGFTVLAHPPYSPDLKKKWRWGGYELRLNQSRWVYASTVWDSSIGREARADRRDVGHACSEKQQEQYDPEQQHTVKTGGLERRALQTVTISERINHLFQIHEKCYDGGGGGGGGDDDDDDDDDDL</sequence>
<proteinExistence type="predicted"/>
<keyword evidence="3" id="KW-1185">Reference proteome</keyword>
<gene>
    <name evidence="2" type="ORF">ANN_23744</name>
</gene>